<keyword evidence="1 4" id="KW-0808">Transferase</keyword>
<dbReference type="Pfam" id="PF00583">
    <property type="entry name" value="Acetyltransf_1"/>
    <property type="match status" value="1"/>
</dbReference>
<dbReference type="KEGG" id="bpb:bpr_I1509"/>
<accession>E0RWE8</accession>
<proteinExistence type="predicted"/>
<dbReference type="eggNOG" id="COG0456">
    <property type="taxonomic scope" value="Bacteria"/>
</dbReference>
<organism evidence="4 5">
    <name type="scientific">Butyrivibrio proteoclasticus (strain ATCC 51982 / DSM 14932 / B316)</name>
    <name type="common">Clostridium proteoclasticum</name>
    <dbReference type="NCBI Taxonomy" id="515622"/>
    <lineage>
        <taxon>Bacteria</taxon>
        <taxon>Bacillati</taxon>
        <taxon>Bacillota</taxon>
        <taxon>Clostridia</taxon>
        <taxon>Lachnospirales</taxon>
        <taxon>Lachnospiraceae</taxon>
        <taxon>Butyrivibrio</taxon>
    </lineage>
</organism>
<reference evidence="4 5" key="1">
    <citation type="journal article" date="2010" name="PLoS ONE">
        <title>The glycobiome of the rumen bacterium Butyrivibrio proteoclasticus B316(T) highlights adaptation to a polysaccharide-rich environment.</title>
        <authorList>
            <person name="Kelly W.J."/>
            <person name="Leahy S.C."/>
            <person name="Altermann E."/>
            <person name="Yeoman C.J."/>
            <person name="Dunne J.C."/>
            <person name="Kong Z."/>
            <person name="Pacheco D.M."/>
            <person name="Li D."/>
            <person name="Noel S.J."/>
            <person name="Moon C.D."/>
            <person name="Cookson A.L."/>
            <person name="Attwood G.T."/>
        </authorList>
    </citation>
    <scope>NUCLEOTIDE SEQUENCE [LARGE SCALE GENOMIC DNA]</scope>
    <source>
        <strain evidence="5">ATCC 51982 / DSM 14932 / B316</strain>
    </source>
</reference>
<dbReference type="InterPro" id="IPR000182">
    <property type="entry name" value="GNAT_dom"/>
</dbReference>
<keyword evidence="2" id="KW-0012">Acyltransferase</keyword>
<name>E0RWE8_BUTPB</name>
<dbReference type="CDD" id="cd04301">
    <property type="entry name" value="NAT_SF"/>
    <property type="match status" value="1"/>
</dbReference>
<evidence type="ECO:0000256" key="1">
    <source>
        <dbReference type="ARBA" id="ARBA00022679"/>
    </source>
</evidence>
<evidence type="ECO:0000256" key="2">
    <source>
        <dbReference type="ARBA" id="ARBA00023315"/>
    </source>
</evidence>
<dbReference type="RefSeq" id="WP_013280900.1">
    <property type="nucleotide sequence ID" value="NC_014387.1"/>
</dbReference>
<evidence type="ECO:0000313" key="5">
    <source>
        <dbReference type="Proteomes" id="UP000001299"/>
    </source>
</evidence>
<dbReference type="HOGENOM" id="CLU_013985_36_2_9"/>
<sequence>MNIRRARLTDTEKILELLGQVLELHAHIRPDIFISGTTKYTHDELKEIISDDNRPIYVAVDENDEVMGYAFCIIKKQPFSTNMVPFTSLFIDDLCVDQHFRDRHVGTRLFEYVKREAKRLGCYEISLNVWEGNDSARRFYDKMGMRIKETQMEFIL</sequence>
<evidence type="ECO:0000259" key="3">
    <source>
        <dbReference type="PROSITE" id="PS51186"/>
    </source>
</evidence>
<dbReference type="SUPFAM" id="SSF55729">
    <property type="entry name" value="Acyl-CoA N-acyltransferases (Nat)"/>
    <property type="match status" value="1"/>
</dbReference>
<evidence type="ECO:0000313" key="4">
    <source>
        <dbReference type="EMBL" id="ADL34246.1"/>
    </source>
</evidence>
<feature type="domain" description="N-acetyltransferase" evidence="3">
    <location>
        <begin position="1"/>
        <end position="156"/>
    </location>
</feature>
<dbReference type="EMBL" id="CP001810">
    <property type="protein sequence ID" value="ADL34246.1"/>
    <property type="molecule type" value="Genomic_DNA"/>
</dbReference>
<protein>
    <submittedName>
        <fullName evidence="4">Acetyltransferase GNAT family</fullName>
    </submittedName>
</protein>
<dbReference type="Gene3D" id="3.40.630.30">
    <property type="match status" value="1"/>
</dbReference>
<dbReference type="InterPro" id="IPR016181">
    <property type="entry name" value="Acyl_CoA_acyltransferase"/>
</dbReference>
<dbReference type="InterPro" id="IPR051016">
    <property type="entry name" value="Diverse_Substrate_AcTransf"/>
</dbReference>
<gene>
    <name evidence="4" type="ordered locus">bpr_I1509</name>
</gene>
<dbReference type="PANTHER" id="PTHR10545">
    <property type="entry name" value="DIAMINE N-ACETYLTRANSFERASE"/>
    <property type="match status" value="1"/>
</dbReference>
<dbReference type="AlphaFoldDB" id="E0RWE8"/>
<dbReference type="PANTHER" id="PTHR10545:SF29">
    <property type="entry name" value="GH14572P-RELATED"/>
    <property type="match status" value="1"/>
</dbReference>
<keyword evidence="5" id="KW-1185">Reference proteome</keyword>
<dbReference type="GO" id="GO:0008080">
    <property type="term" value="F:N-acetyltransferase activity"/>
    <property type="evidence" value="ECO:0007669"/>
    <property type="project" value="TreeGrafter"/>
</dbReference>
<dbReference type="PROSITE" id="PS51186">
    <property type="entry name" value="GNAT"/>
    <property type="match status" value="1"/>
</dbReference>
<dbReference type="STRING" id="515622.bpr_I1509"/>
<dbReference type="Proteomes" id="UP000001299">
    <property type="component" value="Chromosome 1"/>
</dbReference>